<keyword evidence="6" id="KW-1185">Reference proteome</keyword>
<dbReference type="AlphaFoldDB" id="A0A1X3MKV6"/>
<dbReference type="Proteomes" id="UP000225320">
    <property type="component" value="Unassembled WGS sequence"/>
</dbReference>
<reference evidence="4 5" key="1">
    <citation type="submission" date="2017-09" db="EMBL/GenBank/DDBJ databases">
        <title>Large-scale bioinformatics analysis of Bacillus genomes uncovers conserved roles of natural products in bacterial physiology.</title>
        <authorList>
            <consortium name="Agbiome Team Llc"/>
            <person name="Bleich R.M."/>
            <person name="Grubbs K.J."/>
            <person name="Santa Maria K.C."/>
            <person name="Allen S.E."/>
            <person name="Farag S."/>
            <person name="Shank E.A."/>
            <person name="Bowers A."/>
        </authorList>
    </citation>
    <scope>NUCLEOTIDE SEQUENCE [LARGE SCALE GENOMIC DNA]</scope>
    <source>
        <strain evidence="2 4">AFS042148</strain>
        <strain evidence="1 5">AFS094862</strain>
    </source>
</reference>
<dbReference type="EMBL" id="NUSY01000039">
    <property type="protein sequence ID" value="PHE08089.1"/>
    <property type="molecule type" value="Genomic_DNA"/>
</dbReference>
<dbReference type="Proteomes" id="UP000224044">
    <property type="component" value="Unassembled WGS sequence"/>
</dbReference>
<evidence type="ECO:0000313" key="6">
    <source>
        <dbReference type="Proteomes" id="UP000440820"/>
    </source>
</evidence>
<reference evidence="3 6" key="2">
    <citation type="submission" date="2019-12" db="EMBL/GenBank/DDBJ databases">
        <title>Bacillus toyonensis BV-17 genome.</title>
        <authorList>
            <person name="Chen J."/>
        </authorList>
    </citation>
    <scope>NUCLEOTIDE SEQUENCE [LARGE SCALE GENOMIC DNA]</scope>
    <source>
        <strain evidence="3 6">BV-17</strain>
    </source>
</reference>
<proteinExistence type="predicted"/>
<organism evidence="1 5">
    <name type="scientific">Bacillus toyonensis</name>
    <dbReference type="NCBI Taxonomy" id="155322"/>
    <lineage>
        <taxon>Bacteria</taxon>
        <taxon>Bacillati</taxon>
        <taxon>Bacillota</taxon>
        <taxon>Bacilli</taxon>
        <taxon>Bacillales</taxon>
        <taxon>Bacillaceae</taxon>
        <taxon>Bacillus</taxon>
        <taxon>Bacillus cereus group</taxon>
    </lineage>
</organism>
<evidence type="ECO:0000313" key="2">
    <source>
        <dbReference type="EMBL" id="PHE08089.1"/>
    </source>
</evidence>
<evidence type="ECO:0000313" key="4">
    <source>
        <dbReference type="Proteomes" id="UP000224044"/>
    </source>
</evidence>
<accession>A0A1X3MKV6</accession>
<dbReference type="GeneID" id="64183886"/>
<gene>
    <name evidence="2" type="ORF">COF62_26050</name>
    <name evidence="1" type="ORF">CON73_12380</name>
    <name evidence="3" type="ORF">GPA05_12730</name>
</gene>
<name>A0A1X3MKV6_9BACI</name>
<protein>
    <submittedName>
        <fullName evidence="1">Uncharacterized protein</fullName>
    </submittedName>
</protein>
<sequence length="80" mass="9427">MIIEFDGYGINEYVIGHNCSINELITMYLNIKNEEISNEDLLSLFCVRYQYEKIPKLLQEDVISDVVIDLDTDYIYTPNR</sequence>
<dbReference type="EMBL" id="CP047044">
    <property type="protein sequence ID" value="QHA17838.1"/>
    <property type="molecule type" value="Genomic_DNA"/>
</dbReference>
<evidence type="ECO:0000313" key="3">
    <source>
        <dbReference type="EMBL" id="QHA17838.1"/>
    </source>
</evidence>
<evidence type="ECO:0000313" key="5">
    <source>
        <dbReference type="Proteomes" id="UP000225320"/>
    </source>
</evidence>
<dbReference type="Proteomes" id="UP000440820">
    <property type="component" value="Chromosome"/>
</dbReference>
<dbReference type="EMBL" id="NVOI01000038">
    <property type="protein sequence ID" value="PGG92587.1"/>
    <property type="molecule type" value="Genomic_DNA"/>
</dbReference>
<evidence type="ECO:0000313" key="1">
    <source>
        <dbReference type="EMBL" id="PGG92587.1"/>
    </source>
</evidence>
<dbReference type="RefSeq" id="WP_000582705.1">
    <property type="nucleotide sequence ID" value="NZ_CP036014.1"/>
</dbReference>